<dbReference type="Proteomes" id="UP000584374">
    <property type="component" value="Unassembled WGS sequence"/>
</dbReference>
<dbReference type="InterPro" id="IPR016039">
    <property type="entry name" value="Thiolase-like"/>
</dbReference>
<keyword evidence="1 3" id="KW-0808">Transferase</keyword>
<dbReference type="InterPro" id="IPR014030">
    <property type="entry name" value="Ketoacyl_synth_N"/>
</dbReference>
<dbReference type="SUPFAM" id="SSF53901">
    <property type="entry name" value="Thiolase-like"/>
    <property type="match status" value="1"/>
</dbReference>
<protein>
    <submittedName>
        <fullName evidence="3">Acyl transferase domain-containing protein</fullName>
    </submittedName>
</protein>
<gene>
    <name evidence="3" type="ORF">BJ970_007280</name>
</gene>
<dbReference type="Pfam" id="PF00109">
    <property type="entry name" value="ketoacyl-synt"/>
    <property type="match status" value="1"/>
</dbReference>
<comment type="caution">
    <text evidence="3">The sequence shown here is derived from an EMBL/GenBank/DDBJ whole genome shotgun (WGS) entry which is preliminary data.</text>
</comment>
<organism evidence="3 4">
    <name type="scientific">Saccharopolyspora phatthalungensis</name>
    <dbReference type="NCBI Taxonomy" id="664693"/>
    <lineage>
        <taxon>Bacteria</taxon>
        <taxon>Bacillati</taxon>
        <taxon>Actinomycetota</taxon>
        <taxon>Actinomycetes</taxon>
        <taxon>Pseudonocardiales</taxon>
        <taxon>Pseudonocardiaceae</taxon>
        <taxon>Saccharopolyspora</taxon>
    </lineage>
</organism>
<keyword evidence="4" id="KW-1185">Reference proteome</keyword>
<accession>A0A840QHL7</accession>
<evidence type="ECO:0000313" key="4">
    <source>
        <dbReference type="Proteomes" id="UP000584374"/>
    </source>
</evidence>
<proteinExistence type="predicted"/>
<dbReference type="EMBL" id="JACHIW010000002">
    <property type="protein sequence ID" value="MBB5159681.1"/>
    <property type="molecule type" value="Genomic_DNA"/>
</dbReference>
<feature type="domain" description="Beta-ketoacyl synthase-like N-terminal" evidence="2">
    <location>
        <begin position="2"/>
        <end position="67"/>
    </location>
</feature>
<sequence>MALHLACRSLRARECTVALAGGVSVLSTPGVFVEFSRQRAPAPDGRCKAFSATADGTAWAEGAGVLVWSGSPMRCAVGTASWP</sequence>
<dbReference type="Gene3D" id="3.40.47.10">
    <property type="match status" value="1"/>
</dbReference>
<dbReference type="GO" id="GO:0006633">
    <property type="term" value="P:fatty acid biosynthetic process"/>
    <property type="evidence" value="ECO:0007669"/>
    <property type="project" value="TreeGrafter"/>
</dbReference>
<dbReference type="GO" id="GO:0004312">
    <property type="term" value="F:fatty acid synthase activity"/>
    <property type="evidence" value="ECO:0007669"/>
    <property type="project" value="TreeGrafter"/>
</dbReference>
<dbReference type="InterPro" id="IPR050091">
    <property type="entry name" value="PKS_NRPS_Biosynth_Enz"/>
</dbReference>
<name>A0A840QHL7_9PSEU</name>
<dbReference type="AlphaFoldDB" id="A0A840QHL7"/>
<evidence type="ECO:0000256" key="1">
    <source>
        <dbReference type="ARBA" id="ARBA00022679"/>
    </source>
</evidence>
<evidence type="ECO:0000259" key="2">
    <source>
        <dbReference type="Pfam" id="PF00109"/>
    </source>
</evidence>
<dbReference type="PANTHER" id="PTHR43775:SF51">
    <property type="entry name" value="INACTIVE PHENOLPHTHIOCEROL SYNTHESIS POLYKETIDE SYNTHASE TYPE I PKS1-RELATED"/>
    <property type="match status" value="1"/>
</dbReference>
<evidence type="ECO:0000313" key="3">
    <source>
        <dbReference type="EMBL" id="MBB5159681.1"/>
    </source>
</evidence>
<dbReference type="PANTHER" id="PTHR43775">
    <property type="entry name" value="FATTY ACID SYNTHASE"/>
    <property type="match status" value="1"/>
</dbReference>
<reference evidence="3 4" key="1">
    <citation type="submission" date="2020-08" db="EMBL/GenBank/DDBJ databases">
        <title>Sequencing the genomes of 1000 actinobacteria strains.</title>
        <authorList>
            <person name="Klenk H.-P."/>
        </authorList>
    </citation>
    <scope>NUCLEOTIDE SEQUENCE [LARGE SCALE GENOMIC DNA]</scope>
    <source>
        <strain evidence="3 4">DSM 45584</strain>
    </source>
</reference>